<dbReference type="RefSeq" id="WP_165613244.1">
    <property type="nucleotide sequence ID" value="NZ_FQZM01000029.1"/>
</dbReference>
<keyword evidence="2" id="KW-1185">Reference proteome</keyword>
<proteinExistence type="predicted"/>
<accession>A0A1M6IKD1</accession>
<dbReference type="AlphaFoldDB" id="A0A1M6IKD1"/>
<dbReference type="STRING" id="1121432.SAMN02745219_02359"/>
<gene>
    <name evidence="1" type="ORF">SAMN02745219_02359</name>
</gene>
<name>A0A1M6IKD1_9FIRM</name>
<protein>
    <submittedName>
        <fullName evidence="1">Uncharacterized protein</fullName>
    </submittedName>
</protein>
<evidence type="ECO:0000313" key="1">
    <source>
        <dbReference type="EMBL" id="SHJ34869.1"/>
    </source>
</evidence>
<organism evidence="1 2">
    <name type="scientific">Desulfofundulus thermosubterraneus DSM 16057</name>
    <dbReference type="NCBI Taxonomy" id="1121432"/>
    <lineage>
        <taxon>Bacteria</taxon>
        <taxon>Bacillati</taxon>
        <taxon>Bacillota</taxon>
        <taxon>Clostridia</taxon>
        <taxon>Eubacteriales</taxon>
        <taxon>Peptococcaceae</taxon>
        <taxon>Desulfofundulus</taxon>
    </lineage>
</organism>
<dbReference type="EMBL" id="FQZM01000029">
    <property type="protein sequence ID" value="SHJ34869.1"/>
    <property type="molecule type" value="Genomic_DNA"/>
</dbReference>
<sequence>MKGFTAAIEKNSAITQEQARTMEKIAEMVEKLQQTGSHLHEVAGKL</sequence>
<reference evidence="2" key="1">
    <citation type="submission" date="2016-11" db="EMBL/GenBank/DDBJ databases">
        <authorList>
            <person name="Varghese N."/>
            <person name="Submissions S."/>
        </authorList>
    </citation>
    <scope>NUCLEOTIDE SEQUENCE [LARGE SCALE GENOMIC DNA]</scope>
    <source>
        <strain evidence="2">DSM 16057</strain>
    </source>
</reference>
<dbReference type="Proteomes" id="UP000184529">
    <property type="component" value="Unassembled WGS sequence"/>
</dbReference>
<evidence type="ECO:0000313" key="2">
    <source>
        <dbReference type="Proteomes" id="UP000184529"/>
    </source>
</evidence>